<proteinExistence type="predicted"/>
<accession>A0A518GBY1</accession>
<name>A0A518GBY1_9BACT</name>
<keyword evidence="2" id="KW-1185">Reference proteome</keyword>
<dbReference type="AlphaFoldDB" id="A0A518GBY1"/>
<dbReference type="Proteomes" id="UP000318017">
    <property type="component" value="Chromosome"/>
</dbReference>
<protein>
    <submittedName>
        <fullName evidence="1">Uncharacterized protein</fullName>
    </submittedName>
</protein>
<sequence>MGKTIVNGNAEPTRRFVNADRHQCQCGGQLQKFDENSSSQTAYCSRCNEYSLILRPAYETQVIHLNLFGTIRGNAAYQRPYSDMERAEELVVCLVMDVWPNWATIDQFSIYSSDHLGALQHALRSGCTAYDFDRVQGDGSAITNLVRCVSTQPYGRVDFDHGLAFAKSSRLHKRR</sequence>
<evidence type="ECO:0000313" key="2">
    <source>
        <dbReference type="Proteomes" id="UP000318017"/>
    </source>
</evidence>
<dbReference type="KEGG" id="ahel:Q31a_44550"/>
<organism evidence="1 2">
    <name type="scientific">Aureliella helgolandensis</name>
    <dbReference type="NCBI Taxonomy" id="2527968"/>
    <lineage>
        <taxon>Bacteria</taxon>
        <taxon>Pseudomonadati</taxon>
        <taxon>Planctomycetota</taxon>
        <taxon>Planctomycetia</taxon>
        <taxon>Pirellulales</taxon>
        <taxon>Pirellulaceae</taxon>
        <taxon>Aureliella</taxon>
    </lineage>
</organism>
<gene>
    <name evidence="1" type="ORF">Q31a_44550</name>
</gene>
<dbReference type="EMBL" id="CP036298">
    <property type="protein sequence ID" value="QDV26084.1"/>
    <property type="molecule type" value="Genomic_DNA"/>
</dbReference>
<evidence type="ECO:0000313" key="1">
    <source>
        <dbReference type="EMBL" id="QDV26084.1"/>
    </source>
</evidence>
<reference evidence="1 2" key="1">
    <citation type="submission" date="2019-02" db="EMBL/GenBank/DDBJ databases">
        <title>Deep-cultivation of Planctomycetes and their phenomic and genomic characterization uncovers novel biology.</title>
        <authorList>
            <person name="Wiegand S."/>
            <person name="Jogler M."/>
            <person name="Boedeker C."/>
            <person name="Pinto D."/>
            <person name="Vollmers J."/>
            <person name="Rivas-Marin E."/>
            <person name="Kohn T."/>
            <person name="Peeters S.H."/>
            <person name="Heuer A."/>
            <person name="Rast P."/>
            <person name="Oberbeckmann S."/>
            <person name="Bunk B."/>
            <person name="Jeske O."/>
            <person name="Meyerdierks A."/>
            <person name="Storesund J.E."/>
            <person name="Kallscheuer N."/>
            <person name="Luecker S."/>
            <person name="Lage O.M."/>
            <person name="Pohl T."/>
            <person name="Merkel B.J."/>
            <person name="Hornburger P."/>
            <person name="Mueller R.-W."/>
            <person name="Bruemmer F."/>
            <person name="Labrenz M."/>
            <person name="Spormann A.M."/>
            <person name="Op den Camp H."/>
            <person name="Overmann J."/>
            <person name="Amann R."/>
            <person name="Jetten M.S.M."/>
            <person name="Mascher T."/>
            <person name="Medema M.H."/>
            <person name="Devos D.P."/>
            <person name="Kaster A.-K."/>
            <person name="Ovreas L."/>
            <person name="Rohde M."/>
            <person name="Galperin M.Y."/>
            <person name="Jogler C."/>
        </authorList>
    </citation>
    <scope>NUCLEOTIDE SEQUENCE [LARGE SCALE GENOMIC DNA]</scope>
    <source>
        <strain evidence="1 2">Q31a</strain>
    </source>
</reference>